<protein>
    <recommendedName>
        <fullName evidence="3">Bacterial transferase hexapeptide repeat protein</fullName>
    </recommendedName>
</protein>
<dbReference type="Gene3D" id="2.160.10.10">
    <property type="entry name" value="Hexapeptide repeat proteins"/>
    <property type="match status" value="1"/>
</dbReference>
<comment type="caution">
    <text evidence="1">The sequence shown here is derived from an EMBL/GenBank/DDBJ whole genome shotgun (WGS) entry which is preliminary data.</text>
</comment>
<keyword evidence="2" id="KW-1185">Reference proteome</keyword>
<dbReference type="AlphaFoldDB" id="C9LLU2"/>
<evidence type="ECO:0000313" key="2">
    <source>
        <dbReference type="Proteomes" id="UP000004736"/>
    </source>
</evidence>
<dbReference type="EMBL" id="ACIM02000001">
    <property type="protein sequence ID" value="EEW96528.1"/>
    <property type="molecule type" value="Genomic_DNA"/>
</dbReference>
<dbReference type="SUPFAM" id="SSF51161">
    <property type="entry name" value="Trimeric LpxA-like enzymes"/>
    <property type="match status" value="1"/>
</dbReference>
<gene>
    <name evidence="1" type="ORF">GCWU000321_00473</name>
</gene>
<accession>C9LLU2</accession>
<dbReference type="HOGENOM" id="CLU_2522226_0_0_9"/>
<reference evidence="1" key="1">
    <citation type="submission" date="2009-09" db="EMBL/GenBank/DDBJ databases">
        <authorList>
            <person name="Weinstock G."/>
            <person name="Sodergren E."/>
            <person name="Clifton S."/>
            <person name="Fulton L."/>
            <person name="Fulton B."/>
            <person name="Courtney L."/>
            <person name="Fronick C."/>
            <person name="Harrison M."/>
            <person name="Strong C."/>
            <person name="Farmer C."/>
            <person name="Delahaunty K."/>
            <person name="Markovic C."/>
            <person name="Hall O."/>
            <person name="Minx P."/>
            <person name="Tomlinson C."/>
            <person name="Mitreva M."/>
            <person name="Nelson J."/>
            <person name="Hou S."/>
            <person name="Wollam A."/>
            <person name="Pepin K.H."/>
            <person name="Johnson M."/>
            <person name="Bhonagiri V."/>
            <person name="Nash W.E."/>
            <person name="Warren W."/>
            <person name="Chinwalla A."/>
            <person name="Mardis E.R."/>
            <person name="Wilson R.K."/>
        </authorList>
    </citation>
    <scope>NUCLEOTIDE SEQUENCE [LARGE SCALE GENOMIC DNA]</scope>
    <source>
        <strain evidence="1">DSM 15470</strain>
    </source>
</reference>
<sequence>MNATVLTGAKVGKGSIIAAGALVLENQVIPPNSLVVGVPGKVKSTINALKNIHAQALKYKSEWAIGYGVKPDIGGELYHGEKIV</sequence>
<proteinExistence type="predicted"/>
<dbReference type="eggNOG" id="COG0663">
    <property type="taxonomic scope" value="Bacteria"/>
</dbReference>
<evidence type="ECO:0008006" key="3">
    <source>
        <dbReference type="Google" id="ProtNLM"/>
    </source>
</evidence>
<evidence type="ECO:0000313" key="1">
    <source>
        <dbReference type="EMBL" id="EEW96528.1"/>
    </source>
</evidence>
<dbReference type="Proteomes" id="UP000004736">
    <property type="component" value="Unassembled WGS sequence"/>
</dbReference>
<name>C9LLU2_9FIRM</name>
<dbReference type="STRING" id="592028.GCWU000321_00473"/>
<dbReference type="InterPro" id="IPR011004">
    <property type="entry name" value="Trimer_LpxA-like_sf"/>
</dbReference>
<organism evidence="1 2">
    <name type="scientific">Dialister invisus DSM 15470</name>
    <dbReference type="NCBI Taxonomy" id="592028"/>
    <lineage>
        <taxon>Bacteria</taxon>
        <taxon>Bacillati</taxon>
        <taxon>Bacillota</taxon>
        <taxon>Negativicutes</taxon>
        <taxon>Veillonellales</taxon>
        <taxon>Veillonellaceae</taxon>
        <taxon>Dialister</taxon>
    </lineage>
</organism>